<dbReference type="SMART" id="SM00355">
    <property type="entry name" value="ZnF_C2H2"/>
    <property type="match status" value="9"/>
</dbReference>
<keyword evidence="6" id="KW-0238">DNA-binding</keyword>
<reference evidence="11" key="1">
    <citation type="submission" date="2014-11" db="EMBL/GenBank/DDBJ databases">
        <authorList>
            <person name="Geib S."/>
        </authorList>
    </citation>
    <scope>NUCLEOTIDE SEQUENCE</scope>
</reference>
<dbReference type="InterPro" id="IPR036236">
    <property type="entry name" value="Znf_C2H2_sf"/>
</dbReference>
<name>A0A0A1XNP7_ZEUCU</name>
<reference evidence="11" key="2">
    <citation type="journal article" date="2015" name="Gigascience">
        <title>Reconstructing a comprehensive transcriptome assembly of a white-pupal translocated strain of the pest fruit fly Bactrocera cucurbitae.</title>
        <authorList>
            <person name="Sim S.B."/>
            <person name="Calla B."/>
            <person name="Hall B."/>
            <person name="DeRego T."/>
            <person name="Geib S.M."/>
        </authorList>
    </citation>
    <scope>NUCLEOTIDE SEQUENCE</scope>
</reference>
<keyword evidence="7" id="KW-0539">Nucleus</keyword>
<keyword evidence="4 8" id="KW-0863">Zinc-finger</keyword>
<evidence type="ECO:0000256" key="4">
    <source>
        <dbReference type="ARBA" id="ARBA00022771"/>
    </source>
</evidence>
<gene>
    <name evidence="11" type="primary">grau_13</name>
    <name evidence="11" type="ORF">g.17541</name>
</gene>
<dbReference type="EMBL" id="GBXI01001348">
    <property type="protein sequence ID" value="JAD12944.1"/>
    <property type="molecule type" value="Transcribed_RNA"/>
</dbReference>
<dbReference type="GO" id="GO:0006357">
    <property type="term" value="P:regulation of transcription by RNA polymerase II"/>
    <property type="evidence" value="ECO:0007669"/>
    <property type="project" value="TreeGrafter"/>
</dbReference>
<organism evidence="11">
    <name type="scientific">Zeugodacus cucurbitae</name>
    <name type="common">Melon fruit fly</name>
    <name type="synonym">Bactrocera cucurbitae</name>
    <dbReference type="NCBI Taxonomy" id="28588"/>
    <lineage>
        <taxon>Eukaryota</taxon>
        <taxon>Metazoa</taxon>
        <taxon>Ecdysozoa</taxon>
        <taxon>Arthropoda</taxon>
        <taxon>Hexapoda</taxon>
        <taxon>Insecta</taxon>
        <taxon>Pterygota</taxon>
        <taxon>Neoptera</taxon>
        <taxon>Endopterygota</taxon>
        <taxon>Diptera</taxon>
        <taxon>Brachycera</taxon>
        <taxon>Muscomorpha</taxon>
        <taxon>Tephritoidea</taxon>
        <taxon>Tephritidae</taxon>
        <taxon>Zeugodacus</taxon>
        <taxon>Zeugodacus</taxon>
    </lineage>
</organism>
<protein>
    <submittedName>
        <fullName evidence="11">Transcription factor grauzone</fullName>
    </submittedName>
</protein>
<feature type="domain" description="C2H2-type" evidence="10">
    <location>
        <begin position="493"/>
        <end position="520"/>
    </location>
</feature>
<dbReference type="PROSITE" id="PS00028">
    <property type="entry name" value="ZINC_FINGER_C2H2_1"/>
    <property type="match status" value="8"/>
</dbReference>
<sequence length="561" mass="64301">MSSHYCSLCIYQTKLLIPLRAEGSDVSTSILHTVHKYIGIMLTSNDVICVNCWTSVDDFRKFCLMIAERQANYVPQAVKELEQDCDEATNNRNIAIARKAVGLQTVENIESIKASSDAEERVFKEQSTITAVMPAFVDQDNNTPNEQDTHFEIIKIEQTDTTEQQVIAQINTDLNTESEQNTSTSSDAETTVTEMSVRRSVHLRRDDMQQQMLTQETTDLNTEAKRNKTASPEADTKSLLAEDELIARHMQLTCDICTFKTKSFEVLKAHFKQLHNCNGYVVCCEKRLYKRGLLLDHIHVHRNPAYFSCTDCATNFADRLCLLNHMRMQHQQAIELLHECAICSARFAKARYLRQHALTHTNGAEQQQCALCAKSFANTTRLRAHMKRLHNKSKLFSCQHCGCEVSGKWCFVRHLAQHGAQLETSSAKERLQRVQCTVCNQWLAHKSTLISHMKRHAVADSVYACQLCEQQFGSLVALQAHKRLSHGIERQQHACNVCARKYKTTRRLREHMTTHTGNQLYSCNYCDKHFKYSSTLYAHRKRKHPTEWAQDKSSKQTENHP</sequence>
<dbReference type="SUPFAM" id="SSF57667">
    <property type="entry name" value="beta-beta-alpha zinc fingers"/>
    <property type="match status" value="4"/>
</dbReference>
<dbReference type="AlphaFoldDB" id="A0A0A1XNP7"/>
<dbReference type="GO" id="GO:0000978">
    <property type="term" value="F:RNA polymerase II cis-regulatory region sequence-specific DNA binding"/>
    <property type="evidence" value="ECO:0007669"/>
    <property type="project" value="TreeGrafter"/>
</dbReference>
<feature type="domain" description="C2H2-type" evidence="10">
    <location>
        <begin position="463"/>
        <end position="491"/>
    </location>
</feature>
<evidence type="ECO:0000313" key="11">
    <source>
        <dbReference type="EMBL" id="JAD12944.1"/>
    </source>
</evidence>
<dbReference type="PANTHER" id="PTHR24390">
    <property type="entry name" value="ZINC FINGER PROTEIN"/>
    <property type="match status" value="1"/>
</dbReference>
<dbReference type="GO" id="GO:0005634">
    <property type="term" value="C:nucleus"/>
    <property type="evidence" value="ECO:0007669"/>
    <property type="project" value="UniProtKB-SubCell"/>
</dbReference>
<comment type="subcellular location">
    <subcellularLocation>
        <location evidence="1">Nucleus</location>
    </subcellularLocation>
</comment>
<dbReference type="Gene3D" id="3.40.1800.20">
    <property type="match status" value="1"/>
</dbReference>
<dbReference type="Pfam" id="PF00096">
    <property type="entry name" value="zf-C2H2"/>
    <property type="match status" value="1"/>
</dbReference>
<feature type="domain" description="C2H2-type" evidence="10">
    <location>
        <begin position="434"/>
        <end position="461"/>
    </location>
</feature>
<keyword evidence="2" id="KW-0479">Metal-binding</keyword>
<evidence type="ECO:0000256" key="6">
    <source>
        <dbReference type="ARBA" id="ARBA00023125"/>
    </source>
</evidence>
<evidence type="ECO:0000256" key="5">
    <source>
        <dbReference type="ARBA" id="ARBA00022833"/>
    </source>
</evidence>
<dbReference type="Gene3D" id="3.30.160.60">
    <property type="entry name" value="Classic Zinc Finger"/>
    <property type="match status" value="4"/>
</dbReference>
<dbReference type="PROSITE" id="PS50157">
    <property type="entry name" value="ZINC_FINGER_C2H2_2"/>
    <property type="match status" value="7"/>
</dbReference>
<feature type="compositionally biased region" description="Low complexity" evidence="9">
    <location>
        <begin position="175"/>
        <end position="186"/>
    </location>
</feature>
<feature type="domain" description="C2H2-type" evidence="10">
    <location>
        <begin position="338"/>
        <end position="365"/>
    </location>
</feature>
<dbReference type="GO" id="GO:0003700">
    <property type="term" value="F:DNA-binding transcription factor activity"/>
    <property type="evidence" value="ECO:0007669"/>
    <property type="project" value="TreeGrafter"/>
</dbReference>
<evidence type="ECO:0000256" key="9">
    <source>
        <dbReference type="SAM" id="MobiDB-lite"/>
    </source>
</evidence>
<feature type="region of interest" description="Disordered" evidence="9">
    <location>
        <begin position="215"/>
        <end position="234"/>
    </location>
</feature>
<evidence type="ECO:0000259" key="10">
    <source>
        <dbReference type="PROSITE" id="PS50157"/>
    </source>
</evidence>
<dbReference type="GO" id="GO:0008270">
    <property type="term" value="F:zinc ion binding"/>
    <property type="evidence" value="ECO:0007669"/>
    <property type="project" value="UniProtKB-KW"/>
</dbReference>
<dbReference type="InterPro" id="IPR013087">
    <property type="entry name" value="Znf_C2H2_type"/>
</dbReference>
<evidence type="ECO:0000256" key="1">
    <source>
        <dbReference type="ARBA" id="ARBA00004123"/>
    </source>
</evidence>
<accession>A0A0A1XNP7</accession>
<feature type="domain" description="C2H2-type" evidence="10">
    <location>
        <begin position="307"/>
        <end position="330"/>
    </location>
</feature>
<evidence type="ECO:0000256" key="2">
    <source>
        <dbReference type="ARBA" id="ARBA00022723"/>
    </source>
</evidence>
<evidence type="ECO:0000256" key="3">
    <source>
        <dbReference type="ARBA" id="ARBA00022737"/>
    </source>
</evidence>
<evidence type="ECO:0000256" key="7">
    <source>
        <dbReference type="ARBA" id="ARBA00023242"/>
    </source>
</evidence>
<keyword evidence="5" id="KW-0862">Zinc</keyword>
<dbReference type="PANTHER" id="PTHR24390:SF159">
    <property type="entry name" value="GROWTH FACTOR INDEPENDENT 1 TRANSCRIPTIONAL REPRESSOR"/>
    <property type="match status" value="1"/>
</dbReference>
<keyword evidence="3" id="KW-0677">Repeat</keyword>
<feature type="domain" description="C2H2-type" evidence="10">
    <location>
        <begin position="521"/>
        <end position="549"/>
    </location>
</feature>
<feature type="domain" description="C2H2-type" evidence="10">
    <location>
        <begin position="367"/>
        <end position="395"/>
    </location>
</feature>
<feature type="region of interest" description="Disordered" evidence="9">
    <location>
        <begin position="173"/>
        <end position="194"/>
    </location>
</feature>
<proteinExistence type="predicted"/>
<evidence type="ECO:0000256" key="8">
    <source>
        <dbReference type="PROSITE-ProRule" id="PRU00042"/>
    </source>
</evidence>